<accession>A0A1H2HPM5</accession>
<dbReference type="EMBL" id="FNLN01000058">
    <property type="protein sequence ID" value="SDU33851.1"/>
    <property type="molecule type" value="Genomic_DNA"/>
</dbReference>
<sequence length="258" mass="29753">MDKLNGLIGFFDILGYKNFLNNNNVIENAQKTLKIVNSVPRKSINVLENIVKKRKGGSKVDSTDWEELNSISKQLKTIIFSDTIVFFLPLRVSEYQDNEARKAMIFVSAYFTKEMFVNGLPIRGALHEGDYLIEENCFAGKGIIDAFNLCESLDFTGVACTQTFYKNALENEGMEKIKKLTFEYLTPKKEGEEKHLNLNWLKFLSEDQFNECKNDVEQFVLKSFWDHNKDCSNSVDLKIQNSVKAIRKMILDKEDKKL</sequence>
<dbReference type="RefSeq" id="WP_062559691.1">
    <property type="nucleotide sequence ID" value="NZ_CP013341.1"/>
</dbReference>
<dbReference type="KEGG" id="nur:ATY38_13100"/>
<proteinExistence type="predicted"/>
<dbReference type="Proteomes" id="UP000182882">
    <property type="component" value="Unassembled WGS sequence"/>
</dbReference>
<name>A0A1H2HPM5_9PROT</name>
<protein>
    <submittedName>
        <fullName evidence="1">Uncharacterized protein</fullName>
    </submittedName>
</protein>
<dbReference type="AlphaFoldDB" id="A0A1H2HPM5"/>
<organism evidence="1 2">
    <name type="scientific">Nitrosomonas ureae</name>
    <dbReference type="NCBI Taxonomy" id="44577"/>
    <lineage>
        <taxon>Bacteria</taxon>
        <taxon>Pseudomonadati</taxon>
        <taxon>Pseudomonadota</taxon>
        <taxon>Betaproteobacteria</taxon>
        <taxon>Nitrosomonadales</taxon>
        <taxon>Nitrosomonadaceae</taxon>
        <taxon>Nitrosomonas</taxon>
    </lineage>
</organism>
<reference evidence="2" key="1">
    <citation type="submission" date="2016-10" db="EMBL/GenBank/DDBJ databases">
        <authorList>
            <person name="Varghese N."/>
            <person name="Submissions S."/>
        </authorList>
    </citation>
    <scope>NUCLEOTIDE SEQUENCE [LARGE SCALE GENOMIC DNA]</scope>
    <source>
        <strain evidence="2">Nm10</strain>
    </source>
</reference>
<evidence type="ECO:0000313" key="2">
    <source>
        <dbReference type="Proteomes" id="UP000182882"/>
    </source>
</evidence>
<gene>
    <name evidence="1" type="ORF">SAMN05216406_1589</name>
</gene>
<evidence type="ECO:0000313" key="1">
    <source>
        <dbReference type="EMBL" id="SDU33851.1"/>
    </source>
</evidence>
<keyword evidence="2" id="KW-1185">Reference proteome</keyword>